<feature type="domain" description="Methyltransferase" evidence="1">
    <location>
        <begin position="57"/>
        <end position="148"/>
    </location>
</feature>
<dbReference type="Proteomes" id="UP001385499">
    <property type="component" value="Unassembled WGS sequence"/>
</dbReference>
<sequence>MSQSNYSLRDDIKDYWSFRSETFDLQPGHEIFSERERHAWHELITDQLGPANGRATLDLACGTAVVSHLMYDLGFRVTGLDWSDAMLDKARAKSRTRGSNIRFLRGDAEATREPEASYDVIVMRHLVWTLVDPPAAIAHWLSLLKPGGVILIVDGDFVTKTRIQRLITWVQRRILPKGAEPIAPATGQWHERILSQVYFNKGARSEEVAGLLESAGFVDVTVQSDLRSIWRSQANALGPLKALQRRSQHRYAIRAHKDPVS</sequence>
<keyword evidence="3" id="KW-1185">Reference proteome</keyword>
<dbReference type="InterPro" id="IPR041698">
    <property type="entry name" value="Methyltransf_25"/>
</dbReference>
<dbReference type="PANTHER" id="PTHR43591:SF24">
    <property type="entry name" value="2-METHOXY-6-POLYPRENYL-1,4-BENZOQUINOL METHYLASE, MITOCHONDRIAL"/>
    <property type="match status" value="1"/>
</dbReference>
<dbReference type="EMBL" id="JBAKIA010000011">
    <property type="protein sequence ID" value="MEJ8475518.1"/>
    <property type="molecule type" value="Genomic_DNA"/>
</dbReference>
<name>A0ABU8TMW4_9HYPH</name>
<dbReference type="SUPFAM" id="SSF53335">
    <property type="entry name" value="S-adenosyl-L-methionine-dependent methyltransferases"/>
    <property type="match status" value="1"/>
</dbReference>
<dbReference type="Gene3D" id="3.40.50.150">
    <property type="entry name" value="Vaccinia Virus protein VP39"/>
    <property type="match status" value="1"/>
</dbReference>
<comment type="caution">
    <text evidence="2">The sequence shown here is derived from an EMBL/GenBank/DDBJ whole genome shotgun (WGS) entry which is preliminary data.</text>
</comment>
<dbReference type="GO" id="GO:0032259">
    <property type="term" value="P:methylation"/>
    <property type="evidence" value="ECO:0007669"/>
    <property type="project" value="UniProtKB-KW"/>
</dbReference>
<dbReference type="InterPro" id="IPR029063">
    <property type="entry name" value="SAM-dependent_MTases_sf"/>
</dbReference>
<dbReference type="PANTHER" id="PTHR43591">
    <property type="entry name" value="METHYLTRANSFERASE"/>
    <property type="match status" value="1"/>
</dbReference>
<gene>
    <name evidence="2" type="ORF">V6575_15590</name>
</gene>
<keyword evidence="2" id="KW-0808">Transferase</keyword>
<keyword evidence="2" id="KW-0489">Methyltransferase</keyword>
<organism evidence="2 3">
    <name type="scientific">Roseibium algae</name>
    <dbReference type="NCBI Taxonomy" id="3123038"/>
    <lineage>
        <taxon>Bacteria</taxon>
        <taxon>Pseudomonadati</taxon>
        <taxon>Pseudomonadota</taxon>
        <taxon>Alphaproteobacteria</taxon>
        <taxon>Hyphomicrobiales</taxon>
        <taxon>Stappiaceae</taxon>
        <taxon>Roseibium</taxon>
    </lineage>
</organism>
<dbReference type="RefSeq" id="WP_340275632.1">
    <property type="nucleotide sequence ID" value="NZ_JBAKIA010000011.1"/>
</dbReference>
<evidence type="ECO:0000259" key="1">
    <source>
        <dbReference type="Pfam" id="PF13649"/>
    </source>
</evidence>
<reference evidence="2 3" key="1">
    <citation type="submission" date="2024-02" db="EMBL/GenBank/DDBJ databases">
        <title>Roseibium algae sp. nov., isolated from marine alga (Grateloupia sp.), showing potential in myo-inositol conversion.</title>
        <authorList>
            <person name="Wang Y."/>
        </authorList>
    </citation>
    <scope>NUCLEOTIDE SEQUENCE [LARGE SCALE GENOMIC DNA]</scope>
    <source>
        <strain evidence="2 3">H3510</strain>
    </source>
</reference>
<evidence type="ECO:0000313" key="3">
    <source>
        <dbReference type="Proteomes" id="UP001385499"/>
    </source>
</evidence>
<accession>A0ABU8TMW4</accession>
<dbReference type="CDD" id="cd02440">
    <property type="entry name" value="AdoMet_MTases"/>
    <property type="match status" value="1"/>
</dbReference>
<protein>
    <submittedName>
        <fullName evidence="2">Methyltransferase domain-containing protein</fullName>
    </submittedName>
</protein>
<evidence type="ECO:0000313" key="2">
    <source>
        <dbReference type="EMBL" id="MEJ8475518.1"/>
    </source>
</evidence>
<dbReference type="Pfam" id="PF13649">
    <property type="entry name" value="Methyltransf_25"/>
    <property type="match status" value="1"/>
</dbReference>
<dbReference type="GO" id="GO:0008168">
    <property type="term" value="F:methyltransferase activity"/>
    <property type="evidence" value="ECO:0007669"/>
    <property type="project" value="UniProtKB-KW"/>
</dbReference>
<proteinExistence type="predicted"/>